<reference evidence="2 3" key="1">
    <citation type="submission" date="2021-06" db="EMBL/GenBank/DDBJ databases">
        <title>Caerostris extrusa draft genome.</title>
        <authorList>
            <person name="Kono N."/>
            <person name="Arakawa K."/>
        </authorList>
    </citation>
    <scope>NUCLEOTIDE SEQUENCE [LARGE SCALE GENOMIC DNA]</scope>
</reference>
<protein>
    <submittedName>
        <fullName evidence="2">Protein Gawky</fullName>
    </submittedName>
</protein>
<dbReference type="GO" id="GO:0000932">
    <property type="term" value="C:P-body"/>
    <property type="evidence" value="ECO:0007669"/>
    <property type="project" value="TreeGrafter"/>
</dbReference>
<comment type="caution">
    <text evidence="2">The sequence shown here is derived from an EMBL/GenBank/DDBJ whole genome shotgun (WGS) entry which is preliminary data.</text>
</comment>
<evidence type="ECO:0000313" key="3">
    <source>
        <dbReference type="Proteomes" id="UP001054945"/>
    </source>
</evidence>
<dbReference type="AlphaFoldDB" id="A0AAV4UEG3"/>
<dbReference type="GO" id="GO:0035195">
    <property type="term" value="P:miRNA-mediated post-transcriptional gene silencing"/>
    <property type="evidence" value="ECO:0007669"/>
    <property type="project" value="TreeGrafter"/>
</dbReference>
<sequence length="188" mass="21163">MLDIEGLTAMNLNQPRVHLGNVSDEINFTSDHSIDSALPPGNLYGNNNFPGMNMFSTGFNIAQNCKNQNCIPQNTGRMTQQNFPSTAQLRHLVQQIQMAVQAGHLNPTILNQPLAPQTLQLLYQLLQQIRFLHQLQQQQMYFSQHGNKPGSPPLQLSVQITQAKQHIVNLQNQIAAQQAIFLKQVRFV</sequence>
<dbReference type="Pfam" id="PF12938">
    <property type="entry name" value="M_domain"/>
    <property type="match status" value="1"/>
</dbReference>
<feature type="domain" description="GW182 middle" evidence="1">
    <location>
        <begin position="44"/>
        <end position="184"/>
    </location>
</feature>
<organism evidence="2 3">
    <name type="scientific">Caerostris extrusa</name>
    <name type="common">Bark spider</name>
    <name type="synonym">Caerostris bankana</name>
    <dbReference type="NCBI Taxonomy" id="172846"/>
    <lineage>
        <taxon>Eukaryota</taxon>
        <taxon>Metazoa</taxon>
        <taxon>Ecdysozoa</taxon>
        <taxon>Arthropoda</taxon>
        <taxon>Chelicerata</taxon>
        <taxon>Arachnida</taxon>
        <taxon>Araneae</taxon>
        <taxon>Araneomorphae</taxon>
        <taxon>Entelegynae</taxon>
        <taxon>Araneoidea</taxon>
        <taxon>Araneidae</taxon>
        <taxon>Caerostris</taxon>
    </lineage>
</organism>
<evidence type="ECO:0000259" key="1">
    <source>
        <dbReference type="Pfam" id="PF12938"/>
    </source>
</evidence>
<dbReference type="PANTHER" id="PTHR13020:SF25">
    <property type="entry name" value="PROTEIN GAWKY"/>
    <property type="match status" value="1"/>
</dbReference>
<gene>
    <name evidence="2" type="primary">gw_3</name>
    <name evidence="2" type="ORF">CEXT_575091</name>
</gene>
<dbReference type="PANTHER" id="PTHR13020">
    <property type="entry name" value="TRINUCLEOTIDE REPEAT-CONTAINING GENE 6"/>
    <property type="match status" value="1"/>
</dbReference>
<dbReference type="InterPro" id="IPR052068">
    <property type="entry name" value="GW182_domain"/>
</dbReference>
<keyword evidence="3" id="KW-1185">Reference proteome</keyword>
<dbReference type="EMBL" id="BPLR01012700">
    <property type="protein sequence ID" value="GIY55935.1"/>
    <property type="molecule type" value="Genomic_DNA"/>
</dbReference>
<dbReference type="Proteomes" id="UP001054945">
    <property type="component" value="Unassembled WGS sequence"/>
</dbReference>
<name>A0AAV4UEG3_CAEEX</name>
<dbReference type="GO" id="GO:0060213">
    <property type="term" value="P:positive regulation of nuclear-transcribed mRNA poly(A) tail shortening"/>
    <property type="evidence" value="ECO:0007669"/>
    <property type="project" value="TreeGrafter"/>
</dbReference>
<accession>A0AAV4UEG3</accession>
<dbReference type="GO" id="GO:0005654">
    <property type="term" value="C:nucleoplasm"/>
    <property type="evidence" value="ECO:0007669"/>
    <property type="project" value="TreeGrafter"/>
</dbReference>
<proteinExistence type="predicted"/>
<evidence type="ECO:0000313" key="2">
    <source>
        <dbReference type="EMBL" id="GIY55935.1"/>
    </source>
</evidence>
<dbReference type="InterPro" id="IPR026805">
    <property type="entry name" value="GW182_M_dom"/>
</dbReference>